<dbReference type="SUPFAM" id="SSF56219">
    <property type="entry name" value="DNase I-like"/>
    <property type="match status" value="2"/>
</dbReference>
<accession>A0A183L9X2</accession>
<reference evidence="1 2" key="1">
    <citation type="submission" date="2018-11" db="EMBL/GenBank/DDBJ databases">
        <authorList>
            <consortium name="Pathogen Informatics"/>
        </authorList>
    </citation>
    <scope>NUCLEOTIDE SEQUENCE [LARGE SCALE GENOMIC DNA]</scope>
    <source>
        <strain evidence="1 2">Zambia</strain>
    </source>
</reference>
<dbReference type="EMBL" id="UZAI01000111">
    <property type="protein sequence ID" value="VDO48697.1"/>
    <property type="molecule type" value="Genomic_DNA"/>
</dbReference>
<dbReference type="GO" id="GO:0046856">
    <property type="term" value="P:phosphatidylinositol dephosphorylation"/>
    <property type="evidence" value="ECO:0007669"/>
    <property type="project" value="InterPro"/>
</dbReference>
<proteinExistence type="predicted"/>
<dbReference type="PANTHER" id="PTHR47039">
    <property type="entry name" value="INOSITOL POLYPHOSPHATE 5-PHOSPHATASE E"/>
    <property type="match status" value="1"/>
</dbReference>
<dbReference type="SMART" id="SM00128">
    <property type="entry name" value="IPPc"/>
    <property type="match status" value="1"/>
</dbReference>
<dbReference type="STRING" id="48269.A0A183L9X2"/>
<gene>
    <name evidence="1" type="ORF">SMRZ_LOCUS597</name>
</gene>
<dbReference type="GO" id="GO:0016791">
    <property type="term" value="F:phosphatase activity"/>
    <property type="evidence" value="ECO:0007669"/>
    <property type="project" value="InterPro"/>
</dbReference>
<dbReference type="AlphaFoldDB" id="A0A183L9X2"/>
<sequence>MDRQESSSKPSSSLRTELDVPSADTCSTVSCGYNLRPSGSVSSIASSFTATKSELVTKFTEKFYPEDLSDLFFSGSSEEAASIYAICIQECSSDKNELLVRLQAAIGIKHVLFTYATHGTLALMIFLNRDLIWYTSVPQSVGVTTSAAVRTKGAVAICFIIFGTSILFLSAHFKGIIFQNFDEGRIRFPPTYKFDLNSDAYDSSEKQRVPSYTDRILFMSKKKDNLICLDYNSINTIRSSDHRPVFALFSLVLRPGSDNIALAAGAFNREIYIAGNQRRALRLDKLKSRKSTIHARVCTIQ</sequence>
<keyword evidence="2" id="KW-1185">Reference proteome</keyword>
<evidence type="ECO:0000313" key="2">
    <source>
        <dbReference type="Proteomes" id="UP000277204"/>
    </source>
</evidence>
<protein>
    <submittedName>
        <fullName evidence="1">Uncharacterized protein</fullName>
    </submittedName>
</protein>
<dbReference type="Proteomes" id="UP000277204">
    <property type="component" value="Unassembled WGS sequence"/>
</dbReference>
<organism evidence="1 2">
    <name type="scientific">Schistosoma margrebowiei</name>
    <dbReference type="NCBI Taxonomy" id="48269"/>
    <lineage>
        <taxon>Eukaryota</taxon>
        <taxon>Metazoa</taxon>
        <taxon>Spiralia</taxon>
        <taxon>Lophotrochozoa</taxon>
        <taxon>Platyhelminthes</taxon>
        <taxon>Trematoda</taxon>
        <taxon>Digenea</taxon>
        <taxon>Strigeidida</taxon>
        <taxon>Schistosomatoidea</taxon>
        <taxon>Schistosomatidae</taxon>
        <taxon>Schistosoma</taxon>
    </lineage>
</organism>
<name>A0A183L9X2_9TREM</name>
<dbReference type="Gene3D" id="3.60.10.10">
    <property type="entry name" value="Endonuclease/exonuclease/phosphatase"/>
    <property type="match status" value="2"/>
</dbReference>
<dbReference type="Pfam" id="PF22669">
    <property type="entry name" value="Exo_endo_phos2"/>
    <property type="match status" value="1"/>
</dbReference>
<dbReference type="InterPro" id="IPR000300">
    <property type="entry name" value="IPPc"/>
</dbReference>
<evidence type="ECO:0000313" key="1">
    <source>
        <dbReference type="EMBL" id="VDO48697.1"/>
    </source>
</evidence>
<dbReference type="PANTHER" id="PTHR47039:SF1">
    <property type="entry name" value="INOSITOL POLYPHOSPHATE 5-PHOSPHATASE E"/>
    <property type="match status" value="1"/>
</dbReference>
<dbReference type="InterPro" id="IPR036691">
    <property type="entry name" value="Endo/exonu/phosph_ase_sf"/>
</dbReference>
<dbReference type="InterPro" id="IPR053321">
    <property type="entry name" value="IPP-5-Phosphatase_Type_IV"/>
</dbReference>